<comment type="similarity">
    <text evidence="2 11">Belongs to the glycosyl hydrolase 1 family.</text>
</comment>
<dbReference type="EC" id="3.2.1.21" evidence="3 11"/>
<keyword evidence="4 11" id="KW-0378">Hydrolase</keyword>
<dbReference type="GO" id="GO:0030245">
    <property type="term" value="P:cellulose catabolic process"/>
    <property type="evidence" value="ECO:0007669"/>
    <property type="project" value="UniProtKB-KW"/>
</dbReference>
<protein>
    <recommendedName>
        <fullName evidence="3 11">Beta-glucosidase</fullName>
        <ecNumber evidence="3 11">3.2.1.21</ecNumber>
    </recommendedName>
</protein>
<feature type="binding site" evidence="9">
    <location>
        <position position="296"/>
    </location>
    <ligand>
        <name>substrate</name>
    </ligand>
</feature>
<sequence>MAFPKNFDWGIASSAYQTEGGYNEDGKGPSIWDVFSNQPGRINGGGNGNICCDHYHRFREDVALLKELGVDSYRLSVSWSRVFPEGAGKVNPEGLQFYSDLVDEILAAGISPIVNLHHYDIPQALYEKGGWENRETVDHFVRYAATLFDLFEGRVSRYMTLNDVRGTMLGGYVTGERAPGRRGELKAAVQGWHNITMSSAKVIENFRKRQVPGGEIGCVMGVMPIYPDEDTHECRKLAKAISYFYNDAFLSPVIAGKYPDGLLEILDERGLMPMMASDDLEVLARNPADYVGVSYYTCMRVAPREGGDPGNPMSLFERRGRDPRTKSGWEIYPDGLYDTLMHIKDTYGNPKVYVSENGAAMPDEIWKNGMIEDDDRIAYLRDHIAVTERALMDGANILGFHVWSLMDNFEWQQGFTKGFGLIHIDRETLKRSPKKSFYWYRDLVANRGL</sequence>
<comment type="catalytic activity">
    <reaction evidence="1 11">
        <text>Hydrolysis of terminal, non-reducing beta-D-glucosyl residues with release of beta-D-glucose.</text>
        <dbReference type="EC" id="3.2.1.21"/>
    </reaction>
</comment>
<feature type="binding site" evidence="9">
    <location>
        <begin position="410"/>
        <end position="411"/>
    </location>
    <ligand>
        <name>substrate</name>
    </ligand>
</feature>
<evidence type="ECO:0000256" key="1">
    <source>
        <dbReference type="ARBA" id="ARBA00000448"/>
    </source>
</evidence>
<dbReference type="InterPro" id="IPR017736">
    <property type="entry name" value="Glyco_hydro_1_beta-glucosidase"/>
</dbReference>
<gene>
    <name evidence="12" type="ORF">H8696_09470</name>
</gene>
<accession>A0A926D465</accession>
<dbReference type="Gene3D" id="3.20.20.80">
    <property type="entry name" value="Glycosidases"/>
    <property type="match status" value="1"/>
</dbReference>
<feature type="binding site" evidence="9">
    <location>
        <position position="118"/>
    </location>
    <ligand>
        <name>substrate</name>
    </ligand>
</feature>
<organism evidence="12 13">
    <name type="scientific">Gehongia tenuis</name>
    <dbReference type="NCBI Taxonomy" id="2763655"/>
    <lineage>
        <taxon>Bacteria</taxon>
        <taxon>Bacillati</taxon>
        <taxon>Bacillota</taxon>
        <taxon>Clostridia</taxon>
        <taxon>Christensenellales</taxon>
        <taxon>Christensenellaceae</taxon>
        <taxon>Gehongia</taxon>
    </lineage>
</organism>
<evidence type="ECO:0000313" key="13">
    <source>
        <dbReference type="Proteomes" id="UP000623172"/>
    </source>
</evidence>
<dbReference type="InterPro" id="IPR033132">
    <property type="entry name" value="GH_1_N_CS"/>
</dbReference>
<evidence type="ECO:0000256" key="11">
    <source>
        <dbReference type="RuleBase" id="RU361175"/>
    </source>
</evidence>
<dbReference type="PANTHER" id="PTHR10353:SF36">
    <property type="entry name" value="LP05116P"/>
    <property type="match status" value="1"/>
</dbReference>
<feature type="binding site" evidence="9">
    <location>
        <position position="162"/>
    </location>
    <ligand>
        <name>substrate</name>
    </ligand>
</feature>
<evidence type="ECO:0000256" key="6">
    <source>
        <dbReference type="ARBA" id="ARBA00023277"/>
    </source>
</evidence>
<dbReference type="NCBIfam" id="TIGR03356">
    <property type="entry name" value="BGL"/>
    <property type="match status" value="1"/>
</dbReference>
<dbReference type="InterPro" id="IPR001360">
    <property type="entry name" value="Glyco_hydro_1"/>
</dbReference>
<dbReference type="Proteomes" id="UP000623172">
    <property type="component" value="Unassembled WGS sequence"/>
</dbReference>
<dbReference type="FunFam" id="3.20.20.80:FF:000004">
    <property type="entry name" value="Beta-glucosidase 6-phospho-beta-glucosidase"/>
    <property type="match status" value="1"/>
</dbReference>
<evidence type="ECO:0000256" key="2">
    <source>
        <dbReference type="ARBA" id="ARBA00010838"/>
    </source>
</evidence>
<evidence type="ECO:0000256" key="9">
    <source>
        <dbReference type="PIRSR" id="PIRSR617736-2"/>
    </source>
</evidence>
<evidence type="ECO:0000256" key="8">
    <source>
        <dbReference type="ARBA" id="ARBA00023326"/>
    </source>
</evidence>
<keyword evidence="8" id="KW-0624">Polysaccharide degradation</keyword>
<dbReference type="PROSITE" id="PS00653">
    <property type="entry name" value="GLYCOSYL_HYDROL_F1_2"/>
    <property type="match status" value="1"/>
</dbReference>
<feature type="active site" description="Nucleophile" evidence="10">
    <location>
        <position position="356"/>
    </location>
</feature>
<feature type="binding site" evidence="9">
    <location>
        <position position="17"/>
    </location>
    <ligand>
        <name>substrate</name>
    </ligand>
</feature>
<keyword evidence="6" id="KW-0119">Carbohydrate metabolism</keyword>
<evidence type="ECO:0000256" key="3">
    <source>
        <dbReference type="ARBA" id="ARBA00012744"/>
    </source>
</evidence>
<dbReference type="AlphaFoldDB" id="A0A926D465"/>
<dbReference type="RefSeq" id="WP_249317125.1">
    <property type="nucleotide sequence ID" value="NZ_JACRSR010000004.1"/>
</dbReference>
<keyword evidence="7 11" id="KW-0326">Glycosidase</keyword>
<dbReference type="GO" id="GO:0008422">
    <property type="term" value="F:beta-glucosidase activity"/>
    <property type="evidence" value="ECO:0007669"/>
    <property type="project" value="UniProtKB-EC"/>
</dbReference>
<dbReference type="Pfam" id="PF00232">
    <property type="entry name" value="Glyco_hydro_1"/>
    <property type="match status" value="1"/>
</dbReference>
<evidence type="ECO:0000313" key="12">
    <source>
        <dbReference type="EMBL" id="MBC8532075.1"/>
    </source>
</evidence>
<reference evidence="12" key="1">
    <citation type="submission" date="2020-08" db="EMBL/GenBank/DDBJ databases">
        <title>Genome public.</title>
        <authorList>
            <person name="Liu C."/>
            <person name="Sun Q."/>
        </authorList>
    </citation>
    <scope>NUCLEOTIDE SEQUENCE</scope>
    <source>
        <strain evidence="12">NSJ-53</strain>
    </source>
</reference>
<evidence type="ECO:0000256" key="10">
    <source>
        <dbReference type="PROSITE-ProRule" id="PRU10055"/>
    </source>
</evidence>
<dbReference type="PANTHER" id="PTHR10353">
    <property type="entry name" value="GLYCOSYL HYDROLASE"/>
    <property type="match status" value="1"/>
</dbReference>
<dbReference type="PRINTS" id="PR00131">
    <property type="entry name" value="GLHYDRLASE1"/>
</dbReference>
<keyword evidence="13" id="KW-1185">Reference proteome</keyword>
<evidence type="ECO:0000256" key="7">
    <source>
        <dbReference type="ARBA" id="ARBA00023295"/>
    </source>
</evidence>
<keyword evidence="5" id="KW-0136">Cellulose degradation</keyword>
<dbReference type="SUPFAM" id="SSF51445">
    <property type="entry name" value="(Trans)glycosidases"/>
    <property type="match status" value="1"/>
</dbReference>
<feature type="binding site" evidence="9">
    <location>
        <position position="403"/>
    </location>
    <ligand>
        <name>substrate</name>
    </ligand>
</feature>
<evidence type="ECO:0000256" key="4">
    <source>
        <dbReference type="ARBA" id="ARBA00022801"/>
    </source>
</evidence>
<dbReference type="InterPro" id="IPR018120">
    <property type="entry name" value="Glyco_hydro_1_AS"/>
</dbReference>
<evidence type="ECO:0000256" key="5">
    <source>
        <dbReference type="ARBA" id="ARBA00023001"/>
    </source>
</evidence>
<comment type="caution">
    <text evidence="12">The sequence shown here is derived from an EMBL/GenBank/DDBJ whole genome shotgun (WGS) entry which is preliminary data.</text>
</comment>
<dbReference type="GO" id="GO:0005829">
    <property type="term" value="C:cytosol"/>
    <property type="evidence" value="ECO:0007669"/>
    <property type="project" value="TreeGrafter"/>
</dbReference>
<proteinExistence type="inferred from homology"/>
<dbReference type="EMBL" id="JACRSR010000004">
    <property type="protein sequence ID" value="MBC8532075.1"/>
    <property type="molecule type" value="Genomic_DNA"/>
</dbReference>
<dbReference type="PROSITE" id="PS00572">
    <property type="entry name" value="GLYCOSYL_HYDROL_F1_1"/>
    <property type="match status" value="1"/>
</dbReference>
<name>A0A926D465_9FIRM</name>
<dbReference type="InterPro" id="IPR017853">
    <property type="entry name" value="GH"/>
</dbReference>